<accession>A0A432XA85</accession>
<protein>
    <submittedName>
        <fullName evidence="1">Uncharacterized protein</fullName>
    </submittedName>
</protein>
<sequence>MKEIIEQPSAWAKRFSIPSPVTGRCLPLTHIPNATLQLGAWGLGVALQPGNQRVHLHPDWECYAVSADRRDWSIRSTDPSQPMKAHLRIWAPTKELPWAFKSTEPGTLLTLAPEVFQQAEPCLLSLTLPVYPKLCWRAALGPVTAISSDAIQLYMNPILPERYE</sequence>
<gene>
    <name evidence="1" type="ORF">CWE15_03845</name>
</gene>
<dbReference type="RefSeq" id="WP_126756715.1">
    <property type="nucleotide sequence ID" value="NZ_PIPQ01000001.1"/>
</dbReference>
<keyword evidence="2" id="KW-1185">Reference proteome</keyword>
<name>A0A432XA85_9GAMM</name>
<dbReference type="OrthoDB" id="6401110at2"/>
<evidence type="ECO:0000313" key="2">
    <source>
        <dbReference type="Proteomes" id="UP000286976"/>
    </source>
</evidence>
<comment type="caution">
    <text evidence="1">The sequence shown here is derived from an EMBL/GenBank/DDBJ whole genome shotgun (WGS) entry which is preliminary data.</text>
</comment>
<reference evidence="1 2" key="1">
    <citation type="journal article" date="2011" name="Front. Microbiol.">
        <title>Genomic signatures of strain selection and enhancement in Bacillus atrophaeus var. globigii, a historical biowarfare simulant.</title>
        <authorList>
            <person name="Gibbons H.S."/>
            <person name="Broomall S.M."/>
            <person name="McNew L.A."/>
            <person name="Daligault H."/>
            <person name="Chapman C."/>
            <person name="Bruce D."/>
            <person name="Karavis M."/>
            <person name="Krepps M."/>
            <person name="McGregor P.A."/>
            <person name="Hong C."/>
            <person name="Park K.H."/>
            <person name="Akmal A."/>
            <person name="Feldman A."/>
            <person name="Lin J.S."/>
            <person name="Chang W.E."/>
            <person name="Higgs B.W."/>
            <person name="Demirev P."/>
            <person name="Lindquist J."/>
            <person name="Liem A."/>
            <person name="Fochler E."/>
            <person name="Read T.D."/>
            <person name="Tapia R."/>
            <person name="Johnson S."/>
            <person name="Bishop-Lilly K.A."/>
            <person name="Detter C."/>
            <person name="Han C."/>
            <person name="Sozhamannan S."/>
            <person name="Rosenzweig C.N."/>
            <person name="Skowronski E.W."/>
        </authorList>
    </citation>
    <scope>NUCLEOTIDE SEQUENCE [LARGE SCALE GENOMIC DNA]</scope>
    <source>
        <strain evidence="1 2">AIT1</strain>
    </source>
</reference>
<dbReference type="AlphaFoldDB" id="A0A432XA85"/>
<dbReference type="SUPFAM" id="SSF51261">
    <property type="entry name" value="Duplicated hybrid motif"/>
    <property type="match status" value="1"/>
</dbReference>
<organism evidence="1 2">
    <name type="scientific">Aliidiomarina taiwanensis</name>
    <dbReference type="NCBI Taxonomy" id="946228"/>
    <lineage>
        <taxon>Bacteria</taxon>
        <taxon>Pseudomonadati</taxon>
        <taxon>Pseudomonadota</taxon>
        <taxon>Gammaproteobacteria</taxon>
        <taxon>Alteromonadales</taxon>
        <taxon>Idiomarinaceae</taxon>
        <taxon>Aliidiomarina</taxon>
    </lineage>
</organism>
<dbReference type="InterPro" id="IPR011055">
    <property type="entry name" value="Dup_hybrid_motif"/>
</dbReference>
<dbReference type="Proteomes" id="UP000286976">
    <property type="component" value="Unassembled WGS sequence"/>
</dbReference>
<dbReference type="EMBL" id="PIPQ01000001">
    <property type="protein sequence ID" value="RUO44313.1"/>
    <property type="molecule type" value="Genomic_DNA"/>
</dbReference>
<proteinExistence type="predicted"/>
<evidence type="ECO:0000313" key="1">
    <source>
        <dbReference type="EMBL" id="RUO44313.1"/>
    </source>
</evidence>